<protein>
    <submittedName>
        <fullName evidence="2">Uncharacterized protein</fullName>
    </submittedName>
</protein>
<keyword evidence="3" id="KW-1185">Reference proteome</keyword>
<proteinExistence type="predicted"/>
<feature type="region of interest" description="Disordered" evidence="1">
    <location>
        <begin position="202"/>
        <end position="325"/>
    </location>
</feature>
<feature type="compositionally biased region" description="Pro residues" evidence="1">
    <location>
        <begin position="272"/>
        <end position="281"/>
    </location>
</feature>
<accession>A0A5J9SR45</accession>
<dbReference type="Gramene" id="TVU01465">
    <property type="protein sequence ID" value="TVU01465"/>
    <property type="gene ID" value="EJB05_53081"/>
</dbReference>
<dbReference type="OrthoDB" id="10653848at2759"/>
<dbReference type="PANTHER" id="PTHR33075:SF7">
    <property type="entry name" value="OS02G0303350 PROTEIN"/>
    <property type="match status" value="1"/>
</dbReference>
<feature type="compositionally biased region" description="Gly residues" evidence="1">
    <location>
        <begin position="291"/>
        <end position="305"/>
    </location>
</feature>
<organism evidence="2 3">
    <name type="scientific">Eragrostis curvula</name>
    <name type="common">weeping love grass</name>
    <dbReference type="NCBI Taxonomy" id="38414"/>
    <lineage>
        <taxon>Eukaryota</taxon>
        <taxon>Viridiplantae</taxon>
        <taxon>Streptophyta</taxon>
        <taxon>Embryophyta</taxon>
        <taxon>Tracheophyta</taxon>
        <taxon>Spermatophyta</taxon>
        <taxon>Magnoliopsida</taxon>
        <taxon>Liliopsida</taxon>
        <taxon>Poales</taxon>
        <taxon>Poaceae</taxon>
        <taxon>PACMAD clade</taxon>
        <taxon>Chloridoideae</taxon>
        <taxon>Eragrostideae</taxon>
        <taxon>Eragrostidinae</taxon>
        <taxon>Eragrostis</taxon>
    </lineage>
</organism>
<name>A0A5J9SR45_9POAL</name>
<dbReference type="AlphaFoldDB" id="A0A5J9SR45"/>
<feature type="compositionally biased region" description="Basic and acidic residues" evidence="1">
    <location>
        <begin position="214"/>
        <end position="227"/>
    </location>
</feature>
<reference evidence="2 3" key="1">
    <citation type="journal article" date="2019" name="Sci. Rep.">
        <title>A high-quality genome of Eragrostis curvula grass provides insights into Poaceae evolution and supports new strategies to enhance forage quality.</title>
        <authorList>
            <person name="Carballo J."/>
            <person name="Santos B.A.C.M."/>
            <person name="Zappacosta D."/>
            <person name="Garbus I."/>
            <person name="Selva J.P."/>
            <person name="Gallo C.A."/>
            <person name="Diaz A."/>
            <person name="Albertini E."/>
            <person name="Caccamo M."/>
            <person name="Echenique V."/>
        </authorList>
    </citation>
    <scope>NUCLEOTIDE SEQUENCE [LARGE SCALE GENOMIC DNA]</scope>
    <source>
        <strain evidence="3">cv. Victoria</strain>
        <tissue evidence="2">Leaf</tissue>
    </source>
</reference>
<evidence type="ECO:0000313" key="2">
    <source>
        <dbReference type="EMBL" id="TVU01465.1"/>
    </source>
</evidence>
<feature type="compositionally biased region" description="Low complexity" evidence="1">
    <location>
        <begin position="202"/>
        <end position="211"/>
    </location>
</feature>
<feature type="compositionally biased region" description="Polar residues" evidence="1">
    <location>
        <begin position="470"/>
        <end position="487"/>
    </location>
</feature>
<feature type="compositionally biased region" description="Polar residues" evidence="1">
    <location>
        <begin position="241"/>
        <end position="250"/>
    </location>
</feature>
<gene>
    <name evidence="2" type="ORF">EJB05_53081</name>
</gene>
<dbReference type="Proteomes" id="UP000324897">
    <property type="component" value="Unassembled WGS sequence"/>
</dbReference>
<comment type="caution">
    <text evidence="2">The sequence shown here is derived from an EMBL/GenBank/DDBJ whole genome shotgun (WGS) entry which is preliminary data.</text>
</comment>
<evidence type="ECO:0000256" key="1">
    <source>
        <dbReference type="SAM" id="MobiDB-lite"/>
    </source>
</evidence>
<feature type="non-terminal residue" evidence="2">
    <location>
        <position position="1"/>
    </location>
</feature>
<feature type="region of interest" description="Disordered" evidence="1">
    <location>
        <begin position="464"/>
        <end position="497"/>
    </location>
</feature>
<evidence type="ECO:0000313" key="3">
    <source>
        <dbReference type="Proteomes" id="UP000324897"/>
    </source>
</evidence>
<dbReference type="PANTHER" id="PTHR33075">
    <property type="entry name" value="OS02G0499800 PROTEIN"/>
    <property type="match status" value="1"/>
</dbReference>
<sequence>MGGLSDLDFDPGLSFQHNVTRRFGSPVSHHPSSSSGPFFLVVSFSRSSIKITDDSVGFMVQSCLGGTAKDFQVTHLKDWCFRISVFSKAVGFLIDSLRKFACPLFSLHFALWGNGGPNWVREFEVWCNLEESQWTFVSSRKKSYAAVVQNRSADFRQATKKTVFQRLAYPTNYSLNYADEQQGFFSAPIGLTKGNFQKDFNGSSSSIGNSSQYHQKDRVVRRDDEQGQRLNFENLRLLRRPQSQEPSSIGISKKDQETPSTSVRPPTHGRTPHPPPPPPARWMPTDRHGPVGHGNGNNGAAGLGDGPVHSAHGSAASGTRRPQVPLVPPGFEASLVPVARNTEVLAAPALNAEGLFSCLSNHLLGNFDFTVSLPMDMLSVTGSLSQDVAGPSAIQPSLCITELPADVEVPEGDQVNVNAAAEEEDTEESLEEINKPADLPKRRRKRVVPEHTSLLRRSRRIEAIHKGFKPTTTPAKDVATSSSSGPSAAQKKKGKEKLKEAAPLVLYEGRFAPGALPAPQLSVGIAQAIGTKFCKMRPEVESGRALLQGDDDSTTD</sequence>
<dbReference type="EMBL" id="RWGY01000442">
    <property type="protein sequence ID" value="TVU01465.1"/>
    <property type="molecule type" value="Genomic_DNA"/>
</dbReference>